<dbReference type="FunFam" id="3.30.497.10:FF:000001">
    <property type="entry name" value="Serine protease inhibitor"/>
    <property type="match status" value="1"/>
</dbReference>
<evidence type="ECO:0000313" key="6">
    <source>
        <dbReference type="EMBL" id="JAW07136.1"/>
    </source>
</evidence>
<dbReference type="Gene3D" id="2.30.39.10">
    <property type="entry name" value="Alpha-1-antitrypsin, domain 1"/>
    <property type="match status" value="1"/>
</dbReference>
<dbReference type="SUPFAM" id="SSF56574">
    <property type="entry name" value="Serpins"/>
    <property type="match status" value="1"/>
</dbReference>
<proteinExistence type="inferred from homology"/>
<dbReference type="InterPro" id="IPR042178">
    <property type="entry name" value="Serpin_sf_1"/>
</dbReference>
<comment type="similarity">
    <text evidence="1 4">Belongs to the serpin family.</text>
</comment>
<evidence type="ECO:0000256" key="4">
    <source>
        <dbReference type="RuleBase" id="RU000411"/>
    </source>
</evidence>
<dbReference type="PANTHER" id="PTHR11461:SF211">
    <property type="entry name" value="GH10112P-RELATED"/>
    <property type="match status" value="1"/>
</dbReference>
<evidence type="ECO:0000256" key="3">
    <source>
        <dbReference type="ARBA" id="ARBA00022900"/>
    </source>
</evidence>
<dbReference type="CDD" id="cd19577">
    <property type="entry name" value="serpinJ_IRS-2-like"/>
    <property type="match status" value="1"/>
</dbReference>
<dbReference type="InterPro" id="IPR000215">
    <property type="entry name" value="Serpin_fam"/>
</dbReference>
<dbReference type="EMBL" id="GFBG01000031">
    <property type="protein sequence ID" value="JAW07136.1"/>
    <property type="molecule type" value="Transcribed_RNA"/>
</dbReference>
<organism evidence="6">
    <name type="scientific">Megacormus gertschi</name>
    <dbReference type="NCBI Taxonomy" id="1843536"/>
    <lineage>
        <taxon>Eukaryota</taxon>
        <taxon>Metazoa</taxon>
        <taxon>Ecdysozoa</taxon>
        <taxon>Arthropoda</taxon>
        <taxon>Chelicerata</taxon>
        <taxon>Arachnida</taxon>
        <taxon>Scorpiones</taxon>
        <taxon>Iurida</taxon>
        <taxon>Chactoidea</taxon>
        <taxon>Euscorpiidae</taxon>
        <taxon>Megacorminae</taxon>
        <taxon>Megacormini</taxon>
        <taxon>Megacormus</taxon>
    </lineage>
</organism>
<accession>A0A224X3U8</accession>
<dbReference type="PANTHER" id="PTHR11461">
    <property type="entry name" value="SERINE PROTEASE INHIBITOR, SERPIN"/>
    <property type="match status" value="1"/>
</dbReference>
<protein>
    <submittedName>
        <fullName evidence="6">Putative Protease inhibitor</fullName>
    </submittedName>
</protein>
<dbReference type="Gene3D" id="3.30.497.10">
    <property type="entry name" value="Antithrombin, subunit I, domain 2"/>
    <property type="match status" value="1"/>
</dbReference>
<reference evidence="6" key="1">
    <citation type="submission" date="2016-10" db="EMBL/GenBank/DDBJ databases">
        <title>Venom proteomic and venom gland transcriptomic analyses of the scorpion Megacormus gertschi Diaz-Najera, 1966 (Scorpiones: Euscorpiidae: Megacorminae).</title>
        <authorList>
            <person name="Santibanez-Lopez C.E."/>
            <person name="Cid-Uribe J.I."/>
            <person name="Zamudio F.Z."/>
            <person name="Batista C.V."/>
            <person name="Ortiz E."/>
            <person name="Possani L.D."/>
        </authorList>
    </citation>
    <scope>NUCLEOTIDE SEQUENCE</scope>
    <source>
        <tissue evidence="6">Venom gland</tissue>
    </source>
</reference>
<dbReference type="GO" id="GO:0004867">
    <property type="term" value="F:serine-type endopeptidase inhibitor activity"/>
    <property type="evidence" value="ECO:0007669"/>
    <property type="project" value="UniProtKB-KW"/>
</dbReference>
<evidence type="ECO:0000259" key="5">
    <source>
        <dbReference type="SMART" id="SM00093"/>
    </source>
</evidence>
<dbReference type="GO" id="GO:0005615">
    <property type="term" value="C:extracellular space"/>
    <property type="evidence" value="ECO:0007669"/>
    <property type="project" value="InterPro"/>
</dbReference>
<dbReference type="InterPro" id="IPR036186">
    <property type="entry name" value="Serpin_sf"/>
</dbReference>
<dbReference type="InterPro" id="IPR042185">
    <property type="entry name" value="Serpin_sf_2"/>
</dbReference>
<evidence type="ECO:0000256" key="1">
    <source>
        <dbReference type="ARBA" id="ARBA00009500"/>
    </source>
</evidence>
<name>A0A224X3U8_9SCOR</name>
<evidence type="ECO:0000256" key="2">
    <source>
        <dbReference type="ARBA" id="ARBA00022690"/>
    </source>
</evidence>
<sequence length="414" mass="46899">MHGLYSELKPSHRQRQIEKMILLVWIFLTGLLTSQASTDLKNLAQANNDFSIKLYKSFPSTGNTFYSPASIFIALGMLYKGAGGNTAQEMRTALSYDTAQLTDESVHQKFKNLLDLFENSSDKYKLQIANAIVTSSGYQISEDYKEALKTYYKAITKEVNFGSENKAALDDINNWVSEKTQGKIPKLLEELDKDTVMVLLNAVYFKGTWKTQFNESFTRDGEFYANGKDAKQVKMMNTKSKFQYDNFPEDKFHALKLPYKGEEVSMVIVLPFERNGLKDLEDILTLQKLQEIASSVNGGERRIKVSIPKFKLEDSKELVENLKQLGMRDAFANGVADFSGIDKSRRMLISEVVHKAVIEVNEEGSEAAAATAVIGVVRSGPRRELEFIANHPFLFFIKDERTEMILFMGRVNEL</sequence>
<keyword evidence="3" id="KW-0722">Serine protease inhibitor</keyword>
<dbReference type="SMART" id="SM00093">
    <property type="entry name" value="SERPIN"/>
    <property type="match status" value="1"/>
</dbReference>
<dbReference type="InterPro" id="IPR023795">
    <property type="entry name" value="Serpin_CS"/>
</dbReference>
<feature type="domain" description="Serpin" evidence="5">
    <location>
        <begin position="52"/>
        <end position="414"/>
    </location>
</feature>
<dbReference type="InterPro" id="IPR023796">
    <property type="entry name" value="Serpin_dom"/>
</dbReference>
<dbReference type="Pfam" id="PF00079">
    <property type="entry name" value="Serpin"/>
    <property type="match status" value="1"/>
</dbReference>
<dbReference type="AlphaFoldDB" id="A0A224X3U8"/>
<keyword evidence="2" id="KW-0646">Protease inhibitor</keyword>
<dbReference type="PROSITE" id="PS00284">
    <property type="entry name" value="SERPIN"/>
    <property type="match status" value="1"/>
</dbReference>